<dbReference type="Pfam" id="PF23481">
    <property type="entry name" value="Ig_TMEM132_2nd"/>
    <property type="match status" value="1"/>
</dbReference>
<dbReference type="Proteomes" id="UP000281406">
    <property type="component" value="Unassembled WGS sequence"/>
</dbReference>
<feature type="transmembrane region" description="Helical" evidence="13">
    <location>
        <begin position="27"/>
        <end position="49"/>
    </location>
</feature>
<name>A0A3N0XLU0_ANAGA</name>
<keyword evidence="8 13" id="KW-1133">Transmembrane helix</keyword>
<dbReference type="InterPro" id="IPR055421">
    <property type="entry name" value="TMEM132_3rd"/>
</dbReference>
<evidence type="ECO:0000256" key="4">
    <source>
        <dbReference type="ARBA" id="ARBA00022448"/>
    </source>
</evidence>
<feature type="transmembrane region" description="Helical" evidence="13">
    <location>
        <begin position="88"/>
        <end position="107"/>
    </location>
</feature>
<dbReference type="Pfam" id="PF23487">
    <property type="entry name" value="Ig_TMEM132_6th"/>
    <property type="match status" value="1"/>
</dbReference>
<dbReference type="SUPFAM" id="SSF140111">
    <property type="entry name" value="Endosomal sorting complex assembly domain"/>
    <property type="match status" value="1"/>
</dbReference>
<evidence type="ECO:0000256" key="2">
    <source>
        <dbReference type="ARBA" id="ARBA00004177"/>
    </source>
</evidence>
<keyword evidence="4 10" id="KW-0813">Transport</keyword>
<evidence type="ECO:0000256" key="9">
    <source>
        <dbReference type="ARBA" id="ARBA00023136"/>
    </source>
</evidence>
<evidence type="ECO:0000256" key="11">
    <source>
        <dbReference type="SAM" id="Coils"/>
    </source>
</evidence>
<keyword evidence="7 10" id="KW-0653">Protein transport</keyword>
<organism evidence="15 16">
    <name type="scientific">Anabarilius grahami</name>
    <name type="common">Kanglang fish</name>
    <name type="synonym">Barilius grahami</name>
    <dbReference type="NCBI Taxonomy" id="495550"/>
    <lineage>
        <taxon>Eukaryota</taxon>
        <taxon>Metazoa</taxon>
        <taxon>Chordata</taxon>
        <taxon>Craniata</taxon>
        <taxon>Vertebrata</taxon>
        <taxon>Euteleostomi</taxon>
        <taxon>Actinopterygii</taxon>
        <taxon>Neopterygii</taxon>
        <taxon>Teleostei</taxon>
        <taxon>Ostariophysi</taxon>
        <taxon>Cypriniformes</taxon>
        <taxon>Xenocyprididae</taxon>
        <taxon>Xenocypridinae</taxon>
        <taxon>Xenocypridinae incertae sedis</taxon>
        <taxon>Anabarilius</taxon>
    </lineage>
</organism>
<proteinExistence type="inferred from homology"/>
<feature type="region of interest" description="Disordered" evidence="12">
    <location>
        <begin position="279"/>
        <end position="362"/>
    </location>
</feature>
<reference evidence="15 16" key="1">
    <citation type="submission" date="2018-10" db="EMBL/GenBank/DDBJ databases">
        <title>Genome assembly for a Yunnan-Guizhou Plateau 3E fish, Anabarilius grahami (Regan), and its evolutionary and genetic applications.</title>
        <authorList>
            <person name="Jiang W."/>
        </authorList>
    </citation>
    <scope>NUCLEOTIDE SEQUENCE [LARGE SCALE GENOMIC DNA]</scope>
    <source>
        <strain evidence="15">AG-KIZ</strain>
        <tissue evidence="15">Muscle</tissue>
    </source>
</reference>
<dbReference type="InterPro" id="IPR009851">
    <property type="entry name" value="Mod_r"/>
</dbReference>
<feature type="region of interest" description="Disordered" evidence="12">
    <location>
        <begin position="599"/>
        <end position="618"/>
    </location>
</feature>
<evidence type="ECO:0000256" key="3">
    <source>
        <dbReference type="ARBA" id="ARBA00007617"/>
    </source>
</evidence>
<evidence type="ECO:0000256" key="6">
    <source>
        <dbReference type="ARBA" id="ARBA00022753"/>
    </source>
</evidence>
<feature type="compositionally biased region" description="Low complexity" evidence="12">
    <location>
        <begin position="419"/>
        <end position="437"/>
    </location>
</feature>
<comment type="subcellular location">
    <subcellularLocation>
        <location evidence="2">Endosome</location>
    </subcellularLocation>
    <subcellularLocation>
        <location evidence="1">Membrane</location>
        <topology evidence="1">Multi-pass membrane protein</topology>
    </subcellularLocation>
</comment>
<dbReference type="PANTHER" id="PTHR13388:SF29">
    <property type="entry name" value="TRANSMEMBRANE PROTEIN 132C ISOFORM X1"/>
    <property type="match status" value="1"/>
</dbReference>
<dbReference type="GO" id="GO:0015031">
    <property type="term" value="P:protein transport"/>
    <property type="evidence" value="ECO:0007669"/>
    <property type="project" value="UniProtKB-UniRule"/>
</dbReference>
<keyword evidence="6" id="KW-0967">Endosome</keyword>
<feature type="compositionally biased region" description="Acidic residues" evidence="12">
    <location>
        <begin position="1480"/>
        <end position="1489"/>
    </location>
</feature>
<feature type="region of interest" description="Disordered" evidence="12">
    <location>
        <begin position="789"/>
        <end position="809"/>
    </location>
</feature>
<dbReference type="Pfam" id="PF23039">
    <property type="entry name" value="TMEM132_3rd"/>
    <property type="match status" value="1"/>
</dbReference>
<feature type="compositionally biased region" description="Polar residues" evidence="12">
    <location>
        <begin position="336"/>
        <end position="348"/>
    </location>
</feature>
<feature type="domain" description="VPS37 C-terminal" evidence="14">
    <location>
        <begin position="189"/>
        <end position="278"/>
    </location>
</feature>
<feature type="coiled-coil region" evidence="11">
    <location>
        <begin position="138"/>
        <end position="195"/>
    </location>
</feature>
<evidence type="ECO:0000256" key="1">
    <source>
        <dbReference type="ARBA" id="ARBA00004141"/>
    </source>
</evidence>
<dbReference type="Pfam" id="PF07200">
    <property type="entry name" value="Mod_r"/>
    <property type="match status" value="1"/>
</dbReference>
<dbReference type="GO" id="GO:0000813">
    <property type="term" value="C:ESCRT I complex"/>
    <property type="evidence" value="ECO:0007669"/>
    <property type="project" value="UniProtKB-ARBA"/>
</dbReference>
<protein>
    <submittedName>
        <fullName evidence="15">Transmembrane protein 132C</fullName>
    </submittedName>
</protein>
<dbReference type="Gene3D" id="1.10.287.660">
    <property type="entry name" value="Helix hairpin bin"/>
    <property type="match status" value="1"/>
</dbReference>
<dbReference type="InterPro" id="IPR007237">
    <property type="entry name" value="CD20-like"/>
</dbReference>
<dbReference type="InterPro" id="IPR055424">
    <property type="entry name" value="Ig_TMEM132_6th"/>
</dbReference>
<evidence type="ECO:0000256" key="10">
    <source>
        <dbReference type="PROSITE-ProRule" id="PRU00646"/>
    </source>
</evidence>
<evidence type="ECO:0000256" key="8">
    <source>
        <dbReference type="ARBA" id="ARBA00022989"/>
    </source>
</evidence>
<evidence type="ECO:0000313" key="16">
    <source>
        <dbReference type="Proteomes" id="UP000281406"/>
    </source>
</evidence>
<evidence type="ECO:0000256" key="12">
    <source>
        <dbReference type="SAM" id="MobiDB-lite"/>
    </source>
</evidence>
<keyword evidence="9 13" id="KW-0472">Membrane</keyword>
<feature type="transmembrane region" description="Helical" evidence="13">
    <location>
        <begin position="55"/>
        <end position="76"/>
    </location>
</feature>
<evidence type="ECO:0000256" key="7">
    <source>
        <dbReference type="ARBA" id="ARBA00022927"/>
    </source>
</evidence>
<dbReference type="Pfam" id="PF04103">
    <property type="entry name" value="CD20"/>
    <property type="match status" value="1"/>
</dbReference>
<dbReference type="InterPro" id="IPR029012">
    <property type="entry name" value="Helix_hairpin_bin_sf"/>
</dbReference>
<evidence type="ECO:0000256" key="13">
    <source>
        <dbReference type="SAM" id="Phobius"/>
    </source>
</evidence>
<sequence length="1513" mass="166625">MSSTQTQSADSDPPKFQRLFKFHDPEVVAVMAILLGLFQLLLTVPTYSISIDMKYMFVCPLCIGSVSVLAGSFGMASERTPRRALLKYCLISGIAGLVGTLIGLILWPSKSMEKLQDLSQSELQNLLDNSERVESMALESDEIQNIQLEREMALAANRSLAEQNLDMKPRLENERARLVEKYTELEEVREKYKQHCVLRDSIMGQVSPEGLLSRLQTEGANTEAESEVLADEFLEGSISLDSFLERFLSLRSLAHMRRVRIEKLQEILCQKSKGIGDATMTSQPCANQDAGSSSPWQQQQPQQQQSSKINAPTNASSSALPYSPYPVAPPSASTAGTTNPSTAFQPYPSQGAPFPPSTGYSAPRPAFGAPACPYPTQAPFPAPPFGQFGPTPAPYPAQYPYGGFSYPTGPHGPPTQSPTGEGTSLENSTTSSTNTSTPEAFTIPKPTVLQTPCPQTLQYNPQFVRLRVIPSKKRNPCEGRPHLYSLNQHKGQLCHSSYPLNWSELCKDMRCGEFKGFITTNEAKGFILTSNMTLNESFCHGLQITCEDTLGSELAAYKAVTGILIFLMLGVILLQFSRPMYKAIRKRFSQKQENRWIGPTQSQSVSYHRGQGAPNNNTLKRQSFPVRITVPSPWQSFPLSQADLGLLFTNSSPFSSTQSLLLMPPSGTASKPLLRASFGSYTITQVMTEAIPPLTPSLTASLLSKTIVREMEGDRGERFEVRVLFHMRGDVNRGTCITLHAFKQTEEQKASCITQPPFGLCVVTMTLPNDWFEANQNIKANLDQIFKQRHMSRNRSRSRNRGRRHPYVPGRFRAQSDQIQLYYSSFGIVSSPKVGPSRCAEEVLQQSERKMYYIGPVGLEDQETNKTKQSAACLDRHAEEKFWLDSNVLIVYSKGPVRDGQPIRVSVNLRANFSGESLTIRLKMKRGLLSLEVHPTTNSDLWMVNVERTTGSKHDVISITVHSTGTLPDSTGTSALSQVSCLSFEVLHRNFGVAMTVTASWWVEYSTRKFAVSPQGAVTSFFSFIDREIMGIAPITESNTIINTAILTSQPVSLPVIVLAVGRDGKVSDVTTAVKCHSANEDIIKVSHDCSVLFVDGSESGRGSICVELEFSLGMFSGSLCLAVWAPVVPLRVSLSDSVLSPINGWNYYSESGAALHCLRQNASCVSITRMRRAAHVNSVISSQWDGVLGRANVIVTSEPVTPGDLSVQLVGGLGLSLNSSPSHPSIVTATVNAHNTLYNHGQEASISVWIQFNDDTIIPVSAFSGIPFTLRLSSLAESVVAVTPAPSQRILAQGDGGGPLVKAELLVSTCEPESNHVELEAIQKGSVAKRLAKGSGWIRVNLNIDFWPMGSEETNFEMHDVTDMLVDSNKDLYDNFEDQQIMVNSTSDYDVGNDIFKRNDLEQAVLIPNHEESVVYLSPGVEKERKEVKTAGRQVEIGIGAVLSLLCLSSFLFLVNCLPCALREQRNRGRREGNVKDTVEEDEETEEQEEKRVEGKQFSEVVMGNDDRRERK</sequence>
<feature type="compositionally biased region" description="Basic and acidic residues" evidence="12">
    <location>
        <begin position="1470"/>
        <end position="1479"/>
    </location>
</feature>
<dbReference type="InterPro" id="IPR031437">
    <property type="entry name" value="Ig_TMEM132_4th"/>
</dbReference>
<feature type="compositionally biased region" description="Polar residues" evidence="12">
    <location>
        <begin position="279"/>
        <end position="291"/>
    </location>
</feature>
<feature type="region of interest" description="Disordered" evidence="12">
    <location>
        <begin position="402"/>
        <end position="447"/>
    </location>
</feature>
<feature type="compositionally biased region" description="Low complexity" evidence="12">
    <location>
        <begin position="292"/>
        <end position="307"/>
    </location>
</feature>
<evidence type="ECO:0000256" key="5">
    <source>
        <dbReference type="ARBA" id="ARBA00022692"/>
    </source>
</evidence>
<keyword evidence="11" id="KW-0175">Coiled coil</keyword>
<dbReference type="InterPro" id="IPR055422">
    <property type="entry name" value="Ig_TMEM132_2nd"/>
</dbReference>
<feature type="transmembrane region" description="Helical" evidence="13">
    <location>
        <begin position="1436"/>
        <end position="1456"/>
    </location>
</feature>
<keyword evidence="16" id="KW-1185">Reference proteome</keyword>
<dbReference type="Pfam" id="PF16070">
    <property type="entry name" value="Ig_TMEM132_4th"/>
    <property type="match status" value="1"/>
</dbReference>
<comment type="caution">
    <text evidence="15">The sequence shown here is derived from an EMBL/GenBank/DDBJ whole genome shotgun (WGS) entry which is preliminary data.</text>
</comment>
<feature type="region of interest" description="Disordered" evidence="12">
    <location>
        <begin position="1470"/>
        <end position="1513"/>
    </location>
</feature>
<accession>A0A3N0XLU0</accession>
<dbReference type="InterPro" id="IPR037202">
    <property type="entry name" value="ESCRT_assembly_dom"/>
</dbReference>
<gene>
    <name evidence="15" type="ORF">DPX16_16295</name>
</gene>
<dbReference type="PANTHER" id="PTHR13388">
    <property type="entry name" value="DETONATOR, ISOFORM E"/>
    <property type="match status" value="1"/>
</dbReference>
<dbReference type="PROSITE" id="PS51314">
    <property type="entry name" value="VPS37_C"/>
    <property type="match status" value="1"/>
</dbReference>
<dbReference type="OrthoDB" id="10026202at2759"/>
<dbReference type="InterPro" id="IPR026307">
    <property type="entry name" value="TMEM132"/>
</dbReference>
<feature type="compositionally biased region" description="Basic residues" evidence="12">
    <location>
        <begin position="789"/>
        <end position="806"/>
    </location>
</feature>
<evidence type="ECO:0000259" key="14">
    <source>
        <dbReference type="PROSITE" id="PS51314"/>
    </source>
</evidence>
<comment type="similarity">
    <text evidence="3">Belongs to the VPS37 family.</text>
</comment>
<keyword evidence="5 13" id="KW-0812">Transmembrane</keyword>
<dbReference type="EMBL" id="RJVU01071404">
    <property type="protein sequence ID" value="ROI47872.1"/>
    <property type="molecule type" value="Genomic_DNA"/>
</dbReference>
<evidence type="ECO:0000313" key="15">
    <source>
        <dbReference type="EMBL" id="ROI47872.1"/>
    </source>
</evidence>